<dbReference type="Proteomes" id="UP001165289">
    <property type="component" value="Unassembled WGS sequence"/>
</dbReference>
<dbReference type="InterPro" id="IPR002528">
    <property type="entry name" value="MATE_fam"/>
</dbReference>
<name>A0AAV7JQH8_9METZ</name>
<proteinExistence type="inferred from homology"/>
<feature type="transmembrane region" description="Helical" evidence="2">
    <location>
        <begin position="358"/>
        <end position="379"/>
    </location>
</feature>
<organism evidence="3 4">
    <name type="scientific">Oopsacas minuta</name>
    <dbReference type="NCBI Taxonomy" id="111878"/>
    <lineage>
        <taxon>Eukaryota</taxon>
        <taxon>Metazoa</taxon>
        <taxon>Porifera</taxon>
        <taxon>Hexactinellida</taxon>
        <taxon>Hexasterophora</taxon>
        <taxon>Lyssacinosida</taxon>
        <taxon>Leucopsacidae</taxon>
        <taxon>Oopsacas</taxon>
    </lineage>
</organism>
<gene>
    <name evidence="3" type="ORF">LOD99_7731</name>
</gene>
<dbReference type="GO" id="GO:0016020">
    <property type="term" value="C:membrane"/>
    <property type="evidence" value="ECO:0007669"/>
    <property type="project" value="InterPro"/>
</dbReference>
<dbReference type="PANTHER" id="PTHR11206">
    <property type="entry name" value="MULTIDRUG RESISTANCE PROTEIN"/>
    <property type="match status" value="1"/>
</dbReference>
<feature type="transmembrane region" description="Helical" evidence="2">
    <location>
        <begin position="273"/>
        <end position="296"/>
    </location>
</feature>
<evidence type="ECO:0000313" key="3">
    <source>
        <dbReference type="EMBL" id="KAI6650680.1"/>
    </source>
</evidence>
<feature type="transmembrane region" description="Helical" evidence="2">
    <location>
        <begin position="248"/>
        <end position="267"/>
    </location>
</feature>
<dbReference type="AlphaFoldDB" id="A0AAV7JQH8"/>
<comment type="similarity">
    <text evidence="1 2">Belongs to the multi antimicrobial extrusion (MATE) (TC 2.A.66.1) family.</text>
</comment>
<keyword evidence="2" id="KW-0812">Transmembrane</keyword>
<feature type="transmembrane region" description="Helical" evidence="2">
    <location>
        <begin position="98"/>
        <end position="120"/>
    </location>
</feature>
<dbReference type="GO" id="GO:0015297">
    <property type="term" value="F:antiporter activity"/>
    <property type="evidence" value="ECO:0007669"/>
    <property type="project" value="InterPro"/>
</dbReference>
<keyword evidence="4" id="KW-1185">Reference proteome</keyword>
<evidence type="ECO:0000313" key="4">
    <source>
        <dbReference type="Proteomes" id="UP001165289"/>
    </source>
</evidence>
<comment type="caution">
    <text evidence="3">The sequence shown here is derived from an EMBL/GenBank/DDBJ whole genome shotgun (WGS) entry which is preliminary data.</text>
</comment>
<accession>A0AAV7JQH8</accession>
<feature type="transmembrane region" description="Helical" evidence="2">
    <location>
        <begin position="161"/>
        <end position="183"/>
    </location>
</feature>
<evidence type="ECO:0000256" key="2">
    <source>
        <dbReference type="RuleBase" id="RU004914"/>
    </source>
</evidence>
<feature type="transmembrane region" description="Helical" evidence="2">
    <location>
        <begin position="386"/>
        <end position="410"/>
    </location>
</feature>
<dbReference type="EMBL" id="JAKMXF010000310">
    <property type="protein sequence ID" value="KAI6650680.1"/>
    <property type="molecule type" value="Genomic_DNA"/>
</dbReference>
<evidence type="ECO:0000256" key="1">
    <source>
        <dbReference type="ARBA" id="ARBA00010199"/>
    </source>
</evidence>
<feature type="transmembrane region" description="Helical" evidence="2">
    <location>
        <begin position="51"/>
        <end position="77"/>
    </location>
</feature>
<feature type="transmembrane region" description="Helical" evidence="2">
    <location>
        <begin position="416"/>
        <end position="440"/>
    </location>
</feature>
<dbReference type="GO" id="GO:0042910">
    <property type="term" value="F:xenobiotic transmembrane transporter activity"/>
    <property type="evidence" value="ECO:0007669"/>
    <property type="project" value="InterPro"/>
</dbReference>
<protein>
    <recommendedName>
        <fullName evidence="2">Multidrug and toxin extrusion protein</fullName>
    </recommendedName>
</protein>
<feature type="transmembrane region" description="Helical" evidence="2">
    <location>
        <begin position="132"/>
        <end position="149"/>
    </location>
</feature>
<feature type="transmembrane region" description="Helical" evidence="2">
    <location>
        <begin position="195"/>
        <end position="213"/>
    </location>
</feature>
<reference evidence="3 4" key="1">
    <citation type="journal article" date="2023" name="BMC Biol.">
        <title>The compact genome of the sponge Oopsacas minuta (Hexactinellida) is lacking key metazoan core genes.</title>
        <authorList>
            <person name="Santini S."/>
            <person name="Schenkelaars Q."/>
            <person name="Jourda C."/>
            <person name="Duchesne M."/>
            <person name="Belahbib H."/>
            <person name="Rocher C."/>
            <person name="Selva M."/>
            <person name="Riesgo A."/>
            <person name="Vervoort M."/>
            <person name="Leys S.P."/>
            <person name="Kodjabachian L."/>
            <person name="Le Bivic A."/>
            <person name="Borchiellini C."/>
            <person name="Claverie J.M."/>
            <person name="Renard E."/>
        </authorList>
    </citation>
    <scope>NUCLEOTIDE SEQUENCE [LARGE SCALE GENOMIC DNA]</scope>
    <source>
        <strain evidence="3">SPO-2</strain>
    </source>
</reference>
<sequence length="510" mass="56289">MIKYTLNELYYLNKLAIVGAFSLLSDAIQVKTGTIFLSRTSGADISGKVSALYLGQTIIGITAYAIMQGITVGMCTLCSQAHGAYNHILVGTYFMRALLIASLSFFPLLSVWIGVTPVILYITGDIELAKGAGQYTTMFCFGYPAFIYYKLANGLLQSQNIVYSIMCIMVAGNVCNICLQYLLVVVIPLDIQGVGLAYIISTNIVAVLAFSYIKLTNIHILIFNGWSFEFLTGWCHMLKYGSACLAQLMLDVIIFRIAPIVFIGFILKDIQQFAMLGILNTIWCVTLAGSIGYGVGTSVRIGNLLGGGNLQAAKRTTIIAILYLVFFECCFGVLTFSLAEPLSNLFTSIEEMRVKIEFGIRILSICIVTDILTAIRSILTACSLQVYATLIQFVCNLLIATPLGLLLSFYVQWRAVGYFLMPSAGSLVSALLEILILYLYDWRKIFGKVLQNANLGDASIKQKLLPKVDYPDKQVQYTVLKKSLLVLRYLLLIFIGIVIFVPVYTYTTLI</sequence>
<dbReference type="Pfam" id="PF01554">
    <property type="entry name" value="MatE"/>
    <property type="match status" value="2"/>
</dbReference>
<feature type="transmembrane region" description="Helical" evidence="2">
    <location>
        <begin position="486"/>
        <end position="507"/>
    </location>
</feature>
<keyword evidence="2" id="KW-0472">Membrane</keyword>
<feature type="transmembrane region" description="Helical" evidence="2">
    <location>
        <begin position="317"/>
        <end position="338"/>
    </location>
</feature>
<keyword evidence="2" id="KW-1133">Transmembrane helix</keyword>